<dbReference type="AlphaFoldDB" id="A0A3M9MVH0"/>
<name>A0A3M9MVH0_9BACT</name>
<proteinExistence type="predicted"/>
<accession>A0A3M9MVH0</accession>
<sequence length="95" mass="11006">MNKKAFPIGEAFLFRGSFSENRLKTAVRFFWLSTGASLQTRADEWWESPDSRFSAHVSRRVWRLAAQYVTSCKLAPVFAFVFARFSEKEPLNGKH</sequence>
<evidence type="ECO:0000313" key="2">
    <source>
        <dbReference type="Proteomes" id="UP000271010"/>
    </source>
</evidence>
<dbReference type="EMBL" id="RJJE01000009">
    <property type="protein sequence ID" value="RNI29460.1"/>
    <property type="molecule type" value="Genomic_DNA"/>
</dbReference>
<protein>
    <submittedName>
        <fullName evidence="1">Uncharacterized protein</fullName>
    </submittedName>
</protein>
<dbReference type="RefSeq" id="WP_123132546.1">
    <property type="nucleotide sequence ID" value="NZ_JBHMAD010000007.1"/>
</dbReference>
<comment type="caution">
    <text evidence="1">The sequence shown here is derived from an EMBL/GenBank/DDBJ whole genome shotgun (WGS) entry which is preliminary data.</text>
</comment>
<keyword evidence="2" id="KW-1185">Reference proteome</keyword>
<reference evidence="1 2" key="1">
    <citation type="submission" date="2018-11" db="EMBL/GenBank/DDBJ databases">
        <title>Rufibacter latericius sp. nov., isolated from water in Baiyang Lake.</title>
        <authorList>
            <person name="Yang Y."/>
        </authorList>
    </citation>
    <scope>NUCLEOTIDE SEQUENCE [LARGE SCALE GENOMIC DNA]</scope>
    <source>
        <strain evidence="1 2">MCC P1</strain>
    </source>
</reference>
<dbReference type="Proteomes" id="UP000271010">
    <property type="component" value="Unassembled WGS sequence"/>
</dbReference>
<gene>
    <name evidence="1" type="ORF">EFA69_07835</name>
</gene>
<organism evidence="1 2">
    <name type="scientific">Rufibacter immobilis</name>
    <dbReference type="NCBI Taxonomy" id="1348778"/>
    <lineage>
        <taxon>Bacteria</taxon>
        <taxon>Pseudomonadati</taxon>
        <taxon>Bacteroidota</taxon>
        <taxon>Cytophagia</taxon>
        <taxon>Cytophagales</taxon>
        <taxon>Hymenobacteraceae</taxon>
        <taxon>Rufibacter</taxon>
    </lineage>
</organism>
<evidence type="ECO:0000313" key="1">
    <source>
        <dbReference type="EMBL" id="RNI29460.1"/>
    </source>
</evidence>